<evidence type="ECO:0000313" key="2">
    <source>
        <dbReference type="Proteomes" id="UP000237000"/>
    </source>
</evidence>
<dbReference type="EMBL" id="JXTC01000269">
    <property type="protein sequence ID" value="PON72890.1"/>
    <property type="molecule type" value="Genomic_DNA"/>
</dbReference>
<keyword evidence="2" id="KW-1185">Reference proteome</keyword>
<proteinExistence type="predicted"/>
<comment type="caution">
    <text evidence="1">The sequence shown here is derived from an EMBL/GenBank/DDBJ whole genome shotgun (WGS) entry which is preliminary data.</text>
</comment>
<name>A0A2P5DI06_TREOI</name>
<evidence type="ECO:0000313" key="1">
    <source>
        <dbReference type="EMBL" id="PON72890.1"/>
    </source>
</evidence>
<sequence>MCVIGLLVFKLTYKCKVAVSSHLYHLAILGTSTIQRLTYRFQNFQPKREKNIAELLVQSGKLDTLIKVRLRKFQIL</sequence>
<dbReference type="InParanoid" id="A0A2P5DI06"/>
<protein>
    <submittedName>
        <fullName evidence="1">Uncharacterized protein</fullName>
    </submittedName>
</protein>
<gene>
    <name evidence="1" type="ORF">TorRG33x02_250750</name>
</gene>
<dbReference type="Proteomes" id="UP000237000">
    <property type="component" value="Unassembled WGS sequence"/>
</dbReference>
<dbReference type="AlphaFoldDB" id="A0A2P5DI06"/>
<accession>A0A2P5DI06</accession>
<reference evidence="2" key="1">
    <citation type="submission" date="2016-06" db="EMBL/GenBank/DDBJ databases">
        <title>Parallel loss of symbiosis genes in relatives of nitrogen-fixing non-legume Parasponia.</title>
        <authorList>
            <person name="Van Velzen R."/>
            <person name="Holmer R."/>
            <person name="Bu F."/>
            <person name="Rutten L."/>
            <person name="Van Zeijl A."/>
            <person name="Liu W."/>
            <person name="Santuari L."/>
            <person name="Cao Q."/>
            <person name="Sharma T."/>
            <person name="Shen D."/>
            <person name="Roswanjaya Y."/>
            <person name="Wardhani T."/>
            <person name="Kalhor M.S."/>
            <person name="Jansen J."/>
            <person name="Van den Hoogen J."/>
            <person name="Gungor B."/>
            <person name="Hartog M."/>
            <person name="Hontelez J."/>
            <person name="Verver J."/>
            <person name="Yang W.-C."/>
            <person name="Schijlen E."/>
            <person name="Repin R."/>
            <person name="Schilthuizen M."/>
            <person name="Schranz E."/>
            <person name="Heidstra R."/>
            <person name="Miyata K."/>
            <person name="Fedorova E."/>
            <person name="Kohlen W."/>
            <person name="Bisseling T."/>
            <person name="Smit S."/>
            <person name="Geurts R."/>
        </authorList>
    </citation>
    <scope>NUCLEOTIDE SEQUENCE [LARGE SCALE GENOMIC DNA]</scope>
    <source>
        <strain evidence="2">cv. RG33-2</strain>
    </source>
</reference>
<organism evidence="1 2">
    <name type="scientific">Trema orientale</name>
    <name type="common">Charcoal tree</name>
    <name type="synonym">Celtis orientalis</name>
    <dbReference type="NCBI Taxonomy" id="63057"/>
    <lineage>
        <taxon>Eukaryota</taxon>
        <taxon>Viridiplantae</taxon>
        <taxon>Streptophyta</taxon>
        <taxon>Embryophyta</taxon>
        <taxon>Tracheophyta</taxon>
        <taxon>Spermatophyta</taxon>
        <taxon>Magnoliopsida</taxon>
        <taxon>eudicotyledons</taxon>
        <taxon>Gunneridae</taxon>
        <taxon>Pentapetalae</taxon>
        <taxon>rosids</taxon>
        <taxon>fabids</taxon>
        <taxon>Rosales</taxon>
        <taxon>Cannabaceae</taxon>
        <taxon>Trema</taxon>
    </lineage>
</organism>